<reference evidence="4 5" key="1">
    <citation type="submission" date="2018-12" db="EMBL/GenBank/DDBJ databases">
        <title>Draft genome sequence of Xylaria grammica IHI A82.</title>
        <authorList>
            <person name="Buettner E."/>
            <person name="Kellner H."/>
        </authorList>
    </citation>
    <scope>NUCLEOTIDE SEQUENCE [LARGE SCALE GENOMIC DNA]</scope>
    <source>
        <strain evidence="4 5">IHI A82</strain>
    </source>
</reference>
<dbReference type="PANTHER" id="PTHR40619">
    <property type="entry name" value="FUNGAL STAND N-TERMINAL GOODBYE DOMAIN-CONTAINING PROTEIN"/>
    <property type="match status" value="1"/>
</dbReference>
<dbReference type="InterPro" id="IPR056884">
    <property type="entry name" value="NPHP3-like_N"/>
</dbReference>
<feature type="domain" description="Nephrocystin 3-like N-terminal" evidence="3">
    <location>
        <begin position="371"/>
        <end position="534"/>
    </location>
</feature>
<dbReference type="Pfam" id="PF24883">
    <property type="entry name" value="NPHP3_N"/>
    <property type="match status" value="1"/>
</dbReference>
<dbReference type="AlphaFoldDB" id="A0A439CYZ2"/>
<proteinExistence type="predicted"/>
<comment type="caution">
    <text evidence="4">The sequence shown here is derived from an EMBL/GenBank/DDBJ whole genome shotgun (WGS) entry which is preliminary data.</text>
</comment>
<evidence type="ECO:0000259" key="3">
    <source>
        <dbReference type="Pfam" id="PF24883"/>
    </source>
</evidence>
<keyword evidence="1" id="KW-0677">Repeat</keyword>
<sequence>MKNFIRSKAGMIPVKLTNPAEEFVHNRVAVNGAEPIRSEAEEHHEDPVSSQSATAVSKDTVGADVHCKQFAEVLRSFEESLPDNLKTQFNLQKKHTWAEVVNEAHFAEIKYNKKADKESPFGRIRGFFRILRSNSPAITNWLDLLPTESEYGSLICGGFKLILRAATRMNEIKEFIVGAMAAIPDEVEKAQLLIEYNADQDVNRRLYNSVSSLYRTVFDILNDIIGWYKEKSLKRHGKAFLYQDAYEKNLETKVETFRTAVSSVRDEAEICGSRRLQTIDESTRESLDVLKKLELLLRSHPMVDYRTGQFRLDSLSMMQVPAPKGRAISRQSLCEAVLRYDEDVPRNDLAIIMHEGSGLSLTAQDRIVFIIESGALKAWLLGSKNGALLIRGSPEHVGSDTFAISFAAAHLVQSTQKAQRTSHIIGLFWFAKQHQNRRSDADANVHGVMRSLIGQLVHAYGNFDLHFIKRSHAVAIREDNDLKTLCDVFDNLVFQLPRKTITICVLDWLACLEYHEKHNVDYLVKRLLSIVRHSNENGSLFKLLLTHDGGAFWAASTFIERGDVLDVPEDGNGNGMGFTRLMWDANVDDRFKHLATRSIR</sequence>
<accession>A0A439CYZ2</accession>
<evidence type="ECO:0000259" key="2">
    <source>
        <dbReference type="Pfam" id="PF24809"/>
    </source>
</evidence>
<evidence type="ECO:0000313" key="5">
    <source>
        <dbReference type="Proteomes" id="UP000286045"/>
    </source>
</evidence>
<evidence type="ECO:0000313" key="4">
    <source>
        <dbReference type="EMBL" id="RWA07424.1"/>
    </source>
</evidence>
<feature type="domain" description="DUF7708" evidence="2">
    <location>
        <begin position="144"/>
        <end position="271"/>
    </location>
</feature>
<dbReference type="PANTHER" id="PTHR40619:SF3">
    <property type="entry name" value="FUNGAL STAND N-TERMINAL GOODBYE DOMAIN-CONTAINING PROTEIN"/>
    <property type="match status" value="1"/>
</dbReference>
<keyword evidence="5" id="KW-1185">Reference proteome</keyword>
<gene>
    <name evidence="4" type="ORF">EKO27_g7677</name>
</gene>
<dbReference type="Pfam" id="PF24809">
    <property type="entry name" value="DUF7708"/>
    <property type="match status" value="1"/>
</dbReference>
<protein>
    <submittedName>
        <fullName evidence="4">Uncharacterized protein</fullName>
    </submittedName>
</protein>
<dbReference type="InterPro" id="IPR056125">
    <property type="entry name" value="DUF7708"/>
</dbReference>
<organism evidence="4 5">
    <name type="scientific">Xylaria grammica</name>
    <dbReference type="NCBI Taxonomy" id="363999"/>
    <lineage>
        <taxon>Eukaryota</taxon>
        <taxon>Fungi</taxon>
        <taxon>Dikarya</taxon>
        <taxon>Ascomycota</taxon>
        <taxon>Pezizomycotina</taxon>
        <taxon>Sordariomycetes</taxon>
        <taxon>Xylariomycetidae</taxon>
        <taxon>Xylariales</taxon>
        <taxon>Xylariaceae</taxon>
        <taxon>Xylaria</taxon>
    </lineage>
</organism>
<dbReference type="Proteomes" id="UP000286045">
    <property type="component" value="Unassembled WGS sequence"/>
</dbReference>
<dbReference type="STRING" id="363999.A0A439CYZ2"/>
<evidence type="ECO:0000256" key="1">
    <source>
        <dbReference type="ARBA" id="ARBA00022737"/>
    </source>
</evidence>
<name>A0A439CYZ2_9PEZI</name>
<dbReference type="EMBL" id="RYZI01000259">
    <property type="protein sequence ID" value="RWA07424.1"/>
    <property type="molecule type" value="Genomic_DNA"/>
</dbReference>